<organism evidence="4 5">
    <name type="scientific">Aspergillus oryzae</name>
    <name type="common">Yellow koji mold</name>
    <dbReference type="NCBI Taxonomy" id="5062"/>
    <lineage>
        <taxon>Eukaryota</taxon>
        <taxon>Fungi</taxon>
        <taxon>Dikarya</taxon>
        <taxon>Ascomycota</taxon>
        <taxon>Pezizomycotina</taxon>
        <taxon>Eurotiomycetes</taxon>
        <taxon>Eurotiomycetidae</taxon>
        <taxon>Eurotiales</taxon>
        <taxon>Aspergillaceae</taxon>
        <taxon>Aspergillus</taxon>
        <taxon>Aspergillus subgen. Circumdati</taxon>
    </lineage>
</organism>
<dbReference type="SUPFAM" id="SSF53167">
    <property type="entry name" value="Purine and uridine phosphorylases"/>
    <property type="match status" value="1"/>
</dbReference>
<evidence type="ECO:0000313" key="4">
    <source>
        <dbReference type="EMBL" id="OOO13634.1"/>
    </source>
</evidence>
<feature type="domain" description="DUF7580" evidence="3">
    <location>
        <begin position="536"/>
        <end position="897"/>
    </location>
</feature>
<dbReference type="AlphaFoldDB" id="A0A1S9DX57"/>
<accession>A0A1S9DX57</accession>
<dbReference type="VEuPathDB" id="FungiDB:AO090663000005"/>
<proteinExistence type="predicted"/>
<evidence type="ECO:0000313" key="5">
    <source>
        <dbReference type="Proteomes" id="UP000190312"/>
    </source>
</evidence>
<comment type="caution">
    <text evidence="4">The sequence shown here is derived from an EMBL/GenBank/DDBJ whole genome shotgun (WGS) entry which is preliminary data.</text>
</comment>
<dbReference type="Gene3D" id="3.40.50.1580">
    <property type="entry name" value="Nucleoside phosphorylase domain"/>
    <property type="match status" value="1"/>
</dbReference>
<feature type="region of interest" description="Disordered" evidence="1">
    <location>
        <begin position="603"/>
        <end position="626"/>
    </location>
</feature>
<gene>
    <name evidence="4" type="ORF">OAory_01013830</name>
</gene>
<dbReference type="OrthoDB" id="1658288at2759"/>
<protein>
    <submittedName>
        <fullName evidence="4">Purine or other phosphorylase family 1</fullName>
    </submittedName>
</protein>
<reference evidence="4 5" key="1">
    <citation type="submission" date="2016-10" db="EMBL/GenBank/DDBJ databases">
        <title>Genome sequencing of Aspergillus oryzae BCC7051.</title>
        <authorList>
            <person name="Thammarongtham C."/>
            <person name="Vorapreeda T."/>
            <person name="Nookaew I."/>
            <person name="Srisuk T."/>
            <person name="Land M."/>
            <person name="Jeennor S."/>
            <person name="Laoteng K."/>
        </authorList>
    </citation>
    <scope>NUCLEOTIDE SEQUENCE [LARGE SCALE GENOMIC DNA]</scope>
    <source>
        <strain evidence="4 5">BCC7051</strain>
    </source>
</reference>
<evidence type="ECO:0000259" key="2">
    <source>
        <dbReference type="Pfam" id="PF01048"/>
    </source>
</evidence>
<dbReference type="EMBL" id="MKZY01000002">
    <property type="protein sequence ID" value="OOO13634.1"/>
    <property type="molecule type" value="Genomic_DNA"/>
</dbReference>
<dbReference type="PANTHER" id="PTHR46082:SF6">
    <property type="entry name" value="AAA+ ATPASE DOMAIN-CONTAINING PROTEIN-RELATED"/>
    <property type="match status" value="1"/>
</dbReference>
<feature type="compositionally biased region" description="Polar residues" evidence="1">
    <location>
        <begin position="606"/>
        <end position="620"/>
    </location>
</feature>
<evidence type="ECO:0000259" key="3">
    <source>
        <dbReference type="Pfam" id="PF24476"/>
    </source>
</evidence>
<dbReference type="Proteomes" id="UP000190312">
    <property type="component" value="Unassembled WGS sequence"/>
</dbReference>
<dbReference type="VEuPathDB" id="FungiDB:AO090663000004"/>
<name>A0A1S9DX57_ASPOZ</name>
<dbReference type="InterPro" id="IPR053137">
    <property type="entry name" value="NLR-like"/>
</dbReference>
<dbReference type="GO" id="GO:0009116">
    <property type="term" value="P:nucleoside metabolic process"/>
    <property type="evidence" value="ECO:0007669"/>
    <property type="project" value="InterPro"/>
</dbReference>
<dbReference type="Pfam" id="PF01048">
    <property type="entry name" value="PNP_UDP_1"/>
    <property type="match status" value="1"/>
</dbReference>
<dbReference type="InterPro" id="IPR035994">
    <property type="entry name" value="Nucleoside_phosphorylase_sf"/>
</dbReference>
<dbReference type="PANTHER" id="PTHR46082">
    <property type="entry name" value="ATP/GTP-BINDING PROTEIN-RELATED"/>
    <property type="match status" value="1"/>
</dbReference>
<dbReference type="InterPro" id="IPR056002">
    <property type="entry name" value="DUF7580"/>
</dbReference>
<dbReference type="InterPro" id="IPR000845">
    <property type="entry name" value="Nucleoside_phosphorylase_d"/>
</dbReference>
<dbReference type="GO" id="GO:0003824">
    <property type="term" value="F:catalytic activity"/>
    <property type="evidence" value="ECO:0007669"/>
    <property type="project" value="InterPro"/>
</dbReference>
<evidence type="ECO:0000256" key="1">
    <source>
        <dbReference type="SAM" id="MobiDB-lite"/>
    </source>
</evidence>
<sequence>MPLPPTPRDRKDFSVAIICALEVESDAVELLFDHIWDANGDRYGKAAHDPYSYRTGVIGNHNVVLAYMTGMGKVQAASVAKSCRWSFPGVRLALIVGVCGGVPGGIEGGVFLGDIVISDEILPYDFGKKYPGTFQCREVTSRSNGDNEVQAFLRKLRSPKGREHLLSRTAHHLDVLRAGAGEYSCPPRQSDQLFEPNYHHKHHGTSKCKTCNEGKACKRAQKATCKALRCDQERLVVRLRSSQREFNIHFGRIASGDTVMKSGRDRDRIADKEKVIAFEMEGAGIDGIMPFLVIKGVCDYADSHKNKIWQKYSAGAAASCMKSLLEQWAVIDQFEKRHYQPRDFSQESHCHIQETASEACALSTRRDEGYHSQYNPDTNNENLLQVLPEIDSSFKCVIRSLREHRQYLPRDADLKAIIKNQRFLVSDHAKILLSDDCLGSSWLSCLEIALEIQKKLESIKDLTRQLRVATQARSQPTSAVSSLKSYTQYSVEDLGSLIENFRSVIHQPKKTHTWQEPRIDKIPECRRKFEDFRVIQQAAHSLYDAVGTACAAHTVHKVHIPLQPAIDGTTTRIRFNVALIQHSRAPGDVVWIDVESTIKSHEGYSQLGSTSPSGQNPSLNRRQEVERGNCLSTQRKRVQFRLPTAPIQPLCSEADVVEIPYLHIQRNFCQVVERCLSQQERNRCIGLLGDNGTCKHLAYLASRTSITTTTKSLSELISQTRSDITKEMSQYERVRLAKYLATAVLYYHATPWLNRAWRSEDIHFFNYPDPSIEQPQHIPAYMMSSVSTEYLPASPAYHRFIRNPVLFGLGVMFLELAFQVPLAALELSIDLQERGKSDLAEYSTARRVVEFSHGKISKSFKEVTKRCLYCDFGHDDDFHSPALQQAFYNNVITVLDDLEKRFRELQLD</sequence>
<dbReference type="Pfam" id="PF24476">
    <property type="entry name" value="DUF7580"/>
    <property type="match status" value="1"/>
</dbReference>
<feature type="domain" description="Nucleoside phosphorylase" evidence="2">
    <location>
        <begin position="15"/>
        <end position="135"/>
    </location>
</feature>